<gene>
    <name evidence="1" type="ORF">E2C01_037423</name>
</gene>
<protein>
    <submittedName>
        <fullName evidence="1">Uncharacterized protein</fullName>
    </submittedName>
</protein>
<organism evidence="1 2">
    <name type="scientific">Portunus trituberculatus</name>
    <name type="common">Swimming crab</name>
    <name type="synonym">Neptunus trituberculatus</name>
    <dbReference type="NCBI Taxonomy" id="210409"/>
    <lineage>
        <taxon>Eukaryota</taxon>
        <taxon>Metazoa</taxon>
        <taxon>Ecdysozoa</taxon>
        <taxon>Arthropoda</taxon>
        <taxon>Crustacea</taxon>
        <taxon>Multicrustacea</taxon>
        <taxon>Malacostraca</taxon>
        <taxon>Eumalacostraca</taxon>
        <taxon>Eucarida</taxon>
        <taxon>Decapoda</taxon>
        <taxon>Pleocyemata</taxon>
        <taxon>Brachyura</taxon>
        <taxon>Eubrachyura</taxon>
        <taxon>Portunoidea</taxon>
        <taxon>Portunidae</taxon>
        <taxon>Portuninae</taxon>
        <taxon>Portunus</taxon>
    </lineage>
</organism>
<dbReference type="AlphaFoldDB" id="A0A5B7F9B7"/>
<evidence type="ECO:0000313" key="2">
    <source>
        <dbReference type="Proteomes" id="UP000324222"/>
    </source>
</evidence>
<dbReference type="Proteomes" id="UP000324222">
    <property type="component" value="Unassembled WGS sequence"/>
</dbReference>
<accession>A0A5B7F9B7</accession>
<dbReference type="EMBL" id="VSRR010005985">
    <property type="protein sequence ID" value="MPC43771.1"/>
    <property type="molecule type" value="Genomic_DNA"/>
</dbReference>
<keyword evidence="2" id="KW-1185">Reference proteome</keyword>
<sequence>MSLYMLMDTISWLEVAPFTVKFLGYWPRVSQCSSRQKQLEGYHPGEISILKSKRCLPTAYDGNNQAGFTFAAKTYQYFRQVTAALCLIQGAAADIRSKKIIKNNT</sequence>
<reference evidence="1 2" key="1">
    <citation type="submission" date="2019-05" db="EMBL/GenBank/DDBJ databases">
        <title>Another draft genome of Portunus trituberculatus and its Hox gene families provides insights of decapod evolution.</title>
        <authorList>
            <person name="Jeong J.-H."/>
            <person name="Song I."/>
            <person name="Kim S."/>
            <person name="Choi T."/>
            <person name="Kim D."/>
            <person name="Ryu S."/>
            <person name="Kim W."/>
        </authorList>
    </citation>
    <scope>NUCLEOTIDE SEQUENCE [LARGE SCALE GENOMIC DNA]</scope>
    <source>
        <tissue evidence="1">Muscle</tissue>
    </source>
</reference>
<name>A0A5B7F9B7_PORTR</name>
<proteinExistence type="predicted"/>
<evidence type="ECO:0000313" key="1">
    <source>
        <dbReference type="EMBL" id="MPC43771.1"/>
    </source>
</evidence>
<comment type="caution">
    <text evidence="1">The sequence shown here is derived from an EMBL/GenBank/DDBJ whole genome shotgun (WGS) entry which is preliminary data.</text>
</comment>